<dbReference type="Proteomes" id="UP000657918">
    <property type="component" value="Unassembled WGS sequence"/>
</dbReference>
<keyword evidence="3" id="KW-1185">Reference proteome</keyword>
<protein>
    <submittedName>
        <fullName evidence="2">Uncharacterized protein</fullName>
    </submittedName>
</protein>
<name>A0A835MNH5_9ROSI</name>
<evidence type="ECO:0000313" key="2">
    <source>
        <dbReference type="EMBL" id="KAF9663833.1"/>
    </source>
</evidence>
<accession>A0A835MNH5</accession>
<evidence type="ECO:0000313" key="3">
    <source>
        <dbReference type="Proteomes" id="UP000657918"/>
    </source>
</evidence>
<organism evidence="2 3">
    <name type="scientific">Salix dunnii</name>
    <dbReference type="NCBI Taxonomy" id="1413687"/>
    <lineage>
        <taxon>Eukaryota</taxon>
        <taxon>Viridiplantae</taxon>
        <taxon>Streptophyta</taxon>
        <taxon>Embryophyta</taxon>
        <taxon>Tracheophyta</taxon>
        <taxon>Spermatophyta</taxon>
        <taxon>Magnoliopsida</taxon>
        <taxon>eudicotyledons</taxon>
        <taxon>Gunneridae</taxon>
        <taxon>Pentapetalae</taxon>
        <taxon>rosids</taxon>
        <taxon>fabids</taxon>
        <taxon>Malpighiales</taxon>
        <taxon>Salicaceae</taxon>
        <taxon>Saliceae</taxon>
        <taxon>Salix</taxon>
    </lineage>
</organism>
<proteinExistence type="predicted"/>
<keyword evidence="1" id="KW-1133">Transmembrane helix</keyword>
<dbReference type="AlphaFoldDB" id="A0A835MNH5"/>
<comment type="caution">
    <text evidence="2">The sequence shown here is derived from an EMBL/GenBank/DDBJ whole genome shotgun (WGS) entry which is preliminary data.</text>
</comment>
<keyword evidence="1" id="KW-0812">Transmembrane</keyword>
<dbReference type="EMBL" id="JADGMS010000017">
    <property type="protein sequence ID" value="KAF9663833.1"/>
    <property type="molecule type" value="Genomic_DNA"/>
</dbReference>
<evidence type="ECO:0000256" key="1">
    <source>
        <dbReference type="SAM" id="Phobius"/>
    </source>
</evidence>
<sequence>MNSESKLESAMEYKGRSPSIAGSEMLAPQLFELSSSSIIINDDDNVRAADKERLLIVSLLCFASSSTVMWIRKSERLTLYLWNKTAVIGGVEMVIR</sequence>
<keyword evidence="1" id="KW-0472">Membrane</keyword>
<gene>
    <name evidence="2" type="ORF">SADUNF_Sadunf17G0093100</name>
</gene>
<reference evidence="2 3" key="1">
    <citation type="submission" date="2020-10" db="EMBL/GenBank/DDBJ databases">
        <title>Plant Genome Project.</title>
        <authorList>
            <person name="Zhang R.-G."/>
        </authorList>
    </citation>
    <scope>NUCLEOTIDE SEQUENCE [LARGE SCALE GENOMIC DNA]</scope>
    <source>
        <strain evidence="2">FAFU-HL-1</strain>
        <tissue evidence="2">Leaf</tissue>
    </source>
</reference>
<feature type="transmembrane region" description="Helical" evidence="1">
    <location>
        <begin position="54"/>
        <end position="71"/>
    </location>
</feature>